<dbReference type="Gene3D" id="2.60.40.420">
    <property type="entry name" value="Cupredoxins - blue copper proteins"/>
    <property type="match status" value="1"/>
</dbReference>
<feature type="chain" id="PRO_5003490775" evidence="5">
    <location>
        <begin position="33"/>
        <end position="171"/>
    </location>
</feature>
<sequence>MKTMTKKNRRDCMKLKSALCLLMIAAATPALAGGTGNHSHDELAIGAPGKAGKAKRTVNITMSETADGKMIFQPASFTAKEGETLRLKFYNKGETDHEFVMDKMKAILEHKAVMEKFPEMEHDDPNAIRLAPGKRGEIVWTFTKAGTFAFGCLIPGHYEAGMKGDIEVATK</sequence>
<gene>
    <name evidence="7" type="ORF">MEA186_32625</name>
</gene>
<keyword evidence="4" id="KW-0186">Copper</keyword>
<dbReference type="PANTHER" id="PTHR38439">
    <property type="entry name" value="AURACYANIN-B"/>
    <property type="match status" value="1"/>
</dbReference>
<reference evidence="7 8" key="1">
    <citation type="journal article" date="2012" name="J. Bacteriol.">
        <title>Draft Genome Sequence of Plant Growth-Promoting Rhizobium Mesorhizobium amorphae, Isolated from Zinc-Lead Mine Tailings.</title>
        <authorList>
            <person name="Hao X."/>
            <person name="Lin Y."/>
            <person name="Johnstone L."/>
            <person name="Baltrus D.A."/>
            <person name="Miller S.J."/>
            <person name="Wei G."/>
            <person name="Rensing C."/>
        </authorList>
    </citation>
    <scope>NUCLEOTIDE SEQUENCE [LARGE SCALE GENOMIC DNA]</scope>
    <source>
        <strain evidence="7 8">CCNWGS0123</strain>
    </source>
</reference>
<evidence type="ECO:0000259" key="6">
    <source>
        <dbReference type="Pfam" id="PF00127"/>
    </source>
</evidence>
<dbReference type="Proteomes" id="UP000002949">
    <property type="component" value="Unassembled WGS sequence"/>
</dbReference>
<dbReference type="InterPro" id="IPR000923">
    <property type="entry name" value="BlueCu_1"/>
</dbReference>
<keyword evidence="2" id="KW-0479">Metal-binding</keyword>
<keyword evidence="5" id="KW-0732">Signal</keyword>
<dbReference type="InterPro" id="IPR050845">
    <property type="entry name" value="Cu-binding_ET"/>
</dbReference>
<feature type="domain" description="Blue (type 1) copper" evidence="6">
    <location>
        <begin position="64"/>
        <end position="168"/>
    </location>
</feature>
<evidence type="ECO:0000256" key="4">
    <source>
        <dbReference type="ARBA" id="ARBA00023008"/>
    </source>
</evidence>
<evidence type="ECO:0000313" key="8">
    <source>
        <dbReference type="Proteomes" id="UP000002949"/>
    </source>
</evidence>
<name>G6YKJ0_9HYPH</name>
<feature type="signal peptide" evidence="5">
    <location>
        <begin position="1"/>
        <end position="32"/>
    </location>
</feature>
<evidence type="ECO:0000256" key="1">
    <source>
        <dbReference type="ARBA" id="ARBA00022448"/>
    </source>
</evidence>
<dbReference type="eggNOG" id="COG4454">
    <property type="taxonomic scope" value="Bacteria"/>
</dbReference>
<dbReference type="InterPro" id="IPR028871">
    <property type="entry name" value="BlueCu_1_BS"/>
</dbReference>
<dbReference type="EMBL" id="AGSN01000237">
    <property type="protein sequence ID" value="EHH03675.1"/>
    <property type="molecule type" value="Genomic_DNA"/>
</dbReference>
<dbReference type="PATRIC" id="fig|1082933.3.peg.6324"/>
<keyword evidence="1" id="KW-0813">Transport</keyword>
<keyword evidence="8" id="KW-1185">Reference proteome</keyword>
<dbReference type="STRING" id="1082933.A6B35_11970"/>
<dbReference type="PANTHER" id="PTHR38439:SF3">
    <property type="entry name" value="COPPER-RESISTANT CUPROPROTEIN COPI"/>
    <property type="match status" value="1"/>
</dbReference>
<dbReference type="PROSITE" id="PS00079">
    <property type="entry name" value="MULTICOPPER_OXIDASE1"/>
    <property type="match status" value="1"/>
</dbReference>
<organism evidence="7 8">
    <name type="scientific">Mesorhizobium amorphae CCNWGS0123</name>
    <dbReference type="NCBI Taxonomy" id="1082933"/>
    <lineage>
        <taxon>Bacteria</taxon>
        <taxon>Pseudomonadati</taxon>
        <taxon>Pseudomonadota</taxon>
        <taxon>Alphaproteobacteria</taxon>
        <taxon>Hyphomicrobiales</taxon>
        <taxon>Phyllobacteriaceae</taxon>
        <taxon>Mesorhizobium</taxon>
    </lineage>
</organism>
<dbReference type="GO" id="GO:0005507">
    <property type="term" value="F:copper ion binding"/>
    <property type="evidence" value="ECO:0007669"/>
    <property type="project" value="InterPro"/>
</dbReference>
<dbReference type="InterPro" id="IPR008972">
    <property type="entry name" value="Cupredoxin"/>
</dbReference>
<dbReference type="InterPro" id="IPR033138">
    <property type="entry name" value="Cu_oxidase_CS"/>
</dbReference>
<dbReference type="GO" id="GO:0009055">
    <property type="term" value="F:electron transfer activity"/>
    <property type="evidence" value="ECO:0007669"/>
    <property type="project" value="InterPro"/>
</dbReference>
<proteinExistence type="predicted"/>
<evidence type="ECO:0000256" key="2">
    <source>
        <dbReference type="ARBA" id="ARBA00022723"/>
    </source>
</evidence>
<accession>G6YKJ0</accession>
<evidence type="ECO:0000256" key="3">
    <source>
        <dbReference type="ARBA" id="ARBA00022982"/>
    </source>
</evidence>
<dbReference type="SUPFAM" id="SSF49503">
    <property type="entry name" value="Cupredoxins"/>
    <property type="match status" value="1"/>
</dbReference>
<evidence type="ECO:0000256" key="5">
    <source>
        <dbReference type="SAM" id="SignalP"/>
    </source>
</evidence>
<dbReference type="AlphaFoldDB" id="G6YKJ0"/>
<protein>
    <submittedName>
        <fullName evidence="7">Blue (Type 1) copper domain-containing protein</fullName>
    </submittedName>
</protein>
<keyword evidence="3" id="KW-0249">Electron transport</keyword>
<dbReference type="PROSITE" id="PS00196">
    <property type="entry name" value="COPPER_BLUE"/>
    <property type="match status" value="1"/>
</dbReference>
<evidence type="ECO:0000313" key="7">
    <source>
        <dbReference type="EMBL" id="EHH03675.1"/>
    </source>
</evidence>
<dbReference type="Pfam" id="PF00127">
    <property type="entry name" value="Copper-bind"/>
    <property type="match status" value="1"/>
</dbReference>
<dbReference type="CDD" id="cd04211">
    <property type="entry name" value="Cupredoxin_like_2"/>
    <property type="match status" value="1"/>
</dbReference>